<proteinExistence type="predicted"/>
<organism evidence="1 2">
    <name type="scientific">Gymnopus androsaceus JB14</name>
    <dbReference type="NCBI Taxonomy" id="1447944"/>
    <lineage>
        <taxon>Eukaryota</taxon>
        <taxon>Fungi</taxon>
        <taxon>Dikarya</taxon>
        <taxon>Basidiomycota</taxon>
        <taxon>Agaricomycotina</taxon>
        <taxon>Agaricomycetes</taxon>
        <taxon>Agaricomycetidae</taxon>
        <taxon>Agaricales</taxon>
        <taxon>Marasmiineae</taxon>
        <taxon>Omphalotaceae</taxon>
        <taxon>Gymnopus</taxon>
    </lineage>
</organism>
<name>A0A6A4GPK9_9AGAR</name>
<reference evidence="1" key="1">
    <citation type="journal article" date="2019" name="Environ. Microbiol.">
        <title>Fungal ecological strategies reflected in gene transcription - a case study of two litter decomposers.</title>
        <authorList>
            <person name="Barbi F."/>
            <person name="Kohler A."/>
            <person name="Barry K."/>
            <person name="Baskaran P."/>
            <person name="Daum C."/>
            <person name="Fauchery L."/>
            <person name="Ihrmark K."/>
            <person name="Kuo A."/>
            <person name="LaButti K."/>
            <person name="Lipzen A."/>
            <person name="Morin E."/>
            <person name="Grigoriev I.V."/>
            <person name="Henrissat B."/>
            <person name="Lindahl B."/>
            <person name="Martin F."/>
        </authorList>
    </citation>
    <scope>NUCLEOTIDE SEQUENCE</scope>
    <source>
        <strain evidence="1">JB14</strain>
    </source>
</reference>
<dbReference type="Proteomes" id="UP000799118">
    <property type="component" value="Unassembled WGS sequence"/>
</dbReference>
<keyword evidence="2" id="KW-1185">Reference proteome</keyword>
<accession>A0A6A4GPK9</accession>
<gene>
    <name evidence="1" type="ORF">BT96DRAFT_837864</name>
</gene>
<dbReference type="OrthoDB" id="3246730at2759"/>
<dbReference type="EMBL" id="ML769811">
    <property type="protein sequence ID" value="KAE9387273.1"/>
    <property type="molecule type" value="Genomic_DNA"/>
</dbReference>
<evidence type="ECO:0000313" key="2">
    <source>
        <dbReference type="Proteomes" id="UP000799118"/>
    </source>
</evidence>
<evidence type="ECO:0000313" key="1">
    <source>
        <dbReference type="EMBL" id="KAE9387273.1"/>
    </source>
</evidence>
<protein>
    <submittedName>
        <fullName evidence="1">Uncharacterized protein</fullName>
    </submittedName>
</protein>
<sequence>MKSAGITSPQVFYDWLVEEGKYLCNLCRTPPQETVEMEYYLKLVALEACQS</sequence>
<dbReference type="AlphaFoldDB" id="A0A6A4GPK9"/>